<protein>
    <recommendedName>
        <fullName evidence="1">Carboxymuconolactone decarboxylase-like domain-containing protein</fullName>
    </recommendedName>
</protein>
<evidence type="ECO:0000313" key="2">
    <source>
        <dbReference type="EMBL" id="GAA1980857.1"/>
    </source>
</evidence>
<organism evidence="2 3">
    <name type="scientific">Microbacterium pumilum</name>
    <dbReference type="NCBI Taxonomy" id="344165"/>
    <lineage>
        <taxon>Bacteria</taxon>
        <taxon>Bacillati</taxon>
        <taxon>Actinomycetota</taxon>
        <taxon>Actinomycetes</taxon>
        <taxon>Micrococcales</taxon>
        <taxon>Microbacteriaceae</taxon>
        <taxon>Microbacterium</taxon>
    </lineage>
</organism>
<name>A0ABN2S5S2_9MICO</name>
<dbReference type="SUPFAM" id="SSF69118">
    <property type="entry name" value="AhpD-like"/>
    <property type="match status" value="1"/>
</dbReference>
<evidence type="ECO:0000313" key="3">
    <source>
        <dbReference type="Proteomes" id="UP001500326"/>
    </source>
</evidence>
<dbReference type="EMBL" id="BAAAOH010000001">
    <property type="protein sequence ID" value="GAA1980857.1"/>
    <property type="molecule type" value="Genomic_DNA"/>
</dbReference>
<feature type="domain" description="Carboxymuconolactone decarboxylase-like" evidence="1">
    <location>
        <begin position="53"/>
        <end position="125"/>
    </location>
</feature>
<dbReference type="Pfam" id="PF02627">
    <property type="entry name" value="CMD"/>
    <property type="match status" value="1"/>
</dbReference>
<sequence>MTNEARVPAIEITGPMGAVMKFAARKMLGEVPDSLGVMWNNPKVLMDMMGVNRKAEKWHELDKNLGVLANMAAAASVGCSFCLDLNYFMSRSHGLDETKARGVPGWRESVVYTPLERHVMEYAEAMCQTPVAVTDELAATLLDRLGAPALLELTAHIAIMNMSARANIALGIRSQGLAASCGMPPLATGATTADVGSTA</sequence>
<proteinExistence type="predicted"/>
<comment type="caution">
    <text evidence="2">The sequence shown here is derived from an EMBL/GenBank/DDBJ whole genome shotgun (WGS) entry which is preliminary data.</text>
</comment>
<dbReference type="RefSeq" id="WP_344059661.1">
    <property type="nucleotide sequence ID" value="NZ_BAAAOH010000001.1"/>
</dbReference>
<reference evidence="2 3" key="1">
    <citation type="journal article" date="2019" name="Int. J. Syst. Evol. Microbiol.">
        <title>The Global Catalogue of Microorganisms (GCM) 10K type strain sequencing project: providing services to taxonomists for standard genome sequencing and annotation.</title>
        <authorList>
            <consortium name="The Broad Institute Genomics Platform"/>
            <consortium name="The Broad Institute Genome Sequencing Center for Infectious Disease"/>
            <person name="Wu L."/>
            <person name="Ma J."/>
        </authorList>
    </citation>
    <scope>NUCLEOTIDE SEQUENCE [LARGE SCALE GENOMIC DNA]</scope>
    <source>
        <strain evidence="2 3">JCM 14902</strain>
    </source>
</reference>
<dbReference type="Proteomes" id="UP001500326">
    <property type="component" value="Unassembled WGS sequence"/>
</dbReference>
<gene>
    <name evidence="2" type="ORF">GCM10009777_12960</name>
</gene>
<evidence type="ECO:0000259" key="1">
    <source>
        <dbReference type="Pfam" id="PF02627"/>
    </source>
</evidence>
<keyword evidence="3" id="KW-1185">Reference proteome</keyword>
<dbReference type="PANTHER" id="PTHR34846:SF10">
    <property type="entry name" value="CYTOPLASMIC PROTEIN"/>
    <property type="match status" value="1"/>
</dbReference>
<dbReference type="InterPro" id="IPR003779">
    <property type="entry name" value="CMD-like"/>
</dbReference>
<dbReference type="PANTHER" id="PTHR34846">
    <property type="entry name" value="4-CARBOXYMUCONOLACTONE DECARBOXYLASE FAMILY PROTEIN (AFU_ORTHOLOGUE AFUA_6G11590)"/>
    <property type="match status" value="1"/>
</dbReference>
<accession>A0ABN2S5S2</accession>
<dbReference type="Gene3D" id="1.20.1290.10">
    <property type="entry name" value="AhpD-like"/>
    <property type="match status" value="1"/>
</dbReference>
<dbReference type="InterPro" id="IPR029032">
    <property type="entry name" value="AhpD-like"/>
</dbReference>